<feature type="compositionally biased region" description="Polar residues" evidence="1">
    <location>
        <begin position="182"/>
        <end position="192"/>
    </location>
</feature>
<evidence type="ECO:0000313" key="3">
    <source>
        <dbReference type="Proteomes" id="UP000799424"/>
    </source>
</evidence>
<feature type="compositionally biased region" description="Basic and acidic residues" evidence="1">
    <location>
        <begin position="106"/>
        <end position="115"/>
    </location>
</feature>
<gene>
    <name evidence="2" type="ORF">CC86DRAFT_424237</name>
</gene>
<feature type="region of interest" description="Disordered" evidence="1">
    <location>
        <begin position="172"/>
        <end position="203"/>
    </location>
</feature>
<dbReference type="EMBL" id="MU006217">
    <property type="protein sequence ID" value="KAF2831968.1"/>
    <property type="molecule type" value="Genomic_DNA"/>
</dbReference>
<proteinExistence type="predicted"/>
<organism evidence="2 3">
    <name type="scientific">Ophiobolus disseminans</name>
    <dbReference type="NCBI Taxonomy" id="1469910"/>
    <lineage>
        <taxon>Eukaryota</taxon>
        <taxon>Fungi</taxon>
        <taxon>Dikarya</taxon>
        <taxon>Ascomycota</taxon>
        <taxon>Pezizomycotina</taxon>
        <taxon>Dothideomycetes</taxon>
        <taxon>Pleosporomycetidae</taxon>
        <taxon>Pleosporales</taxon>
        <taxon>Pleosporineae</taxon>
        <taxon>Phaeosphaeriaceae</taxon>
        <taxon>Ophiobolus</taxon>
    </lineage>
</organism>
<reference evidence="2" key="1">
    <citation type="journal article" date="2020" name="Stud. Mycol.">
        <title>101 Dothideomycetes genomes: a test case for predicting lifestyles and emergence of pathogens.</title>
        <authorList>
            <person name="Haridas S."/>
            <person name="Albert R."/>
            <person name="Binder M."/>
            <person name="Bloem J."/>
            <person name="Labutti K."/>
            <person name="Salamov A."/>
            <person name="Andreopoulos B."/>
            <person name="Baker S."/>
            <person name="Barry K."/>
            <person name="Bills G."/>
            <person name="Bluhm B."/>
            <person name="Cannon C."/>
            <person name="Castanera R."/>
            <person name="Culley D."/>
            <person name="Daum C."/>
            <person name="Ezra D."/>
            <person name="Gonzalez J."/>
            <person name="Henrissat B."/>
            <person name="Kuo A."/>
            <person name="Liang C."/>
            <person name="Lipzen A."/>
            <person name="Lutzoni F."/>
            <person name="Magnuson J."/>
            <person name="Mondo S."/>
            <person name="Nolan M."/>
            <person name="Ohm R."/>
            <person name="Pangilinan J."/>
            <person name="Park H.-J."/>
            <person name="Ramirez L."/>
            <person name="Alfaro M."/>
            <person name="Sun H."/>
            <person name="Tritt A."/>
            <person name="Yoshinaga Y."/>
            <person name="Zwiers L.-H."/>
            <person name="Turgeon B."/>
            <person name="Goodwin S."/>
            <person name="Spatafora J."/>
            <person name="Crous P."/>
            <person name="Grigoriev I."/>
        </authorList>
    </citation>
    <scope>NUCLEOTIDE SEQUENCE</scope>
    <source>
        <strain evidence="2">CBS 113818</strain>
    </source>
</reference>
<feature type="compositionally biased region" description="Acidic residues" evidence="1">
    <location>
        <begin position="95"/>
        <end position="105"/>
    </location>
</feature>
<name>A0A6A7AGW7_9PLEO</name>
<accession>A0A6A7AGW7</accession>
<evidence type="ECO:0000256" key="1">
    <source>
        <dbReference type="SAM" id="MobiDB-lite"/>
    </source>
</evidence>
<protein>
    <submittedName>
        <fullName evidence="2">Uncharacterized protein</fullName>
    </submittedName>
</protein>
<keyword evidence="3" id="KW-1185">Reference proteome</keyword>
<sequence>MSHPTHPFLQILPSNSISYVATQAGDFASLLTLIRDQSSVVAPVTQVQIHSVYDSIANSGAVEFARLYGVGTEIVGGGDEECGDEDDMEDVEDVDVVGDEGPDSDDGVKPPRGIDPEALTLTADNETTVSPSESEESGTLYAGADDVKMAIETGDNGEVGGYKAGIERADDEMDEAGDDESSVSSTGLAQNTAPASAPAADPPVDPFLRVAQNFELAMATFDEDEAPSLDIYLKLLADLLSISLPNLSLSNLSVLVLPREWDHKFMTTGFPMLGMVEWRDAEEAEMVV</sequence>
<dbReference type="Proteomes" id="UP000799424">
    <property type="component" value="Unassembled WGS sequence"/>
</dbReference>
<feature type="region of interest" description="Disordered" evidence="1">
    <location>
        <begin position="95"/>
        <end position="145"/>
    </location>
</feature>
<evidence type="ECO:0000313" key="2">
    <source>
        <dbReference type="EMBL" id="KAF2831968.1"/>
    </source>
</evidence>
<feature type="compositionally biased region" description="Acidic residues" evidence="1">
    <location>
        <begin position="172"/>
        <end position="181"/>
    </location>
</feature>
<dbReference type="AlphaFoldDB" id="A0A6A7AGW7"/>